<keyword evidence="8" id="KW-1185">Reference proteome</keyword>
<evidence type="ECO:0000313" key="7">
    <source>
        <dbReference type="EMBL" id="KAK3275712.1"/>
    </source>
</evidence>
<feature type="domain" description="EGF-like" evidence="6">
    <location>
        <begin position="100"/>
        <end position="132"/>
    </location>
</feature>
<dbReference type="PANTHER" id="PTHR11219">
    <property type="entry name" value="TENEURIN AND N-ACETYLGLUCOSAMINE-1-PHOSPHODIESTER ALPHA-N-ACETYLGLUCOSAMINIDASE"/>
    <property type="match status" value="1"/>
</dbReference>
<dbReference type="PROSITE" id="PS50026">
    <property type="entry name" value="EGF_3"/>
    <property type="match status" value="1"/>
</dbReference>
<sequence>MAKTEKSSRLVWLVLVIFVFLACVSLLDYFAPRVVEKRILHTGEVQAPAIAPTGLAHLTTEQKSAPSEVPGGSQHKDKSIAHWIEAKPRGTEVKISGNPLHKPCPDCMNGGVCNPSLGVCNCRSGFNGTDCSEADAWPCNFPNPEEMLPIERHINSMCWGSCNTNNHKCFCGDKGKFPDRPLRYCDPVGPAVQHEWPLLDGLQRSPVPYEKIWSSNNASATEVGWCDADPQKQEVPAAHCSCIYEGYGGKLCDIKIPHVCPNQCNGRGECYHGLCMCKSGWAGADCSVPYPKQPAPAAAEAAPAAQRRPLIYVYELPSEFNSQ</sequence>
<keyword evidence="1 5" id="KW-0245">EGF-like domain</keyword>
<keyword evidence="3 5" id="KW-1015">Disulfide bond</keyword>
<dbReference type="InterPro" id="IPR051216">
    <property type="entry name" value="Teneurin"/>
</dbReference>
<reference evidence="7 8" key="1">
    <citation type="journal article" date="2015" name="Genome Biol. Evol.">
        <title>Comparative Genomics of a Bacterivorous Green Alga Reveals Evolutionary Causalities and Consequences of Phago-Mixotrophic Mode of Nutrition.</title>
        <authorList>
            <person name="Burns J.A."/>
            <person name="Paasch A."/>
            <person name="Narechania A."/>
            <person name="Kim E."/>
        </authorList>
    </citation>
    <scope>NUCLEOTIDE SEQUENCE [LARGE SCALE GENOMIC DNA]</scope>
    <source>
        <strain evidence="7 8">PLY_AMNH</strain>
    </source>
</reference>
<dbReference type="PROSITE" id="PS00022">
    <property type="entry name" value="EGF_1"/>
    <property type="match status" value="1"/>
</dbReference>
<dbReference type="EMBL" id="LGRX02007057">
    <property type="protein sequence ID" value="KAK3275712.1"/>
    <property type="molecule type" value="Genomic_DNA"/>
</dbReference>
<keyword evidence="4" id="KW-0325">Glycoprotein</keyword>
<dbReference type="InterPro" id="IPR000742">
    <property type="entry name" value="EGF"/>
</dbReference>
<feature type="disulfide bond" evidence="5">
    <location>
        <begin position="122"/>
        <end position="131"/>
    </location>
</feature>
<evidence type="ECO:0000256" key="5">
    <source>
        <dbReference type="PROSITE-ProRule" id="PRU00076"/>
    </source>
</evidence>
<dbReference type="Pfam" id="PF23106">
    <property type="entry name" value="EGF_Teneurin"/>
    <property type="match status" value="1"/>
</dbReference>
<accession>A0AAE0GCY9</accession>
<dbReference type="FunFam" id="2.10.25.10:FF:000001">
    <property type="entry name" value="Tenascin C"/>
    <property type="match status" value="1"/>
</dbReference>
<comment type="caution">
    <text evidence="5">Lacks conserved residue(s) required for the propagation of feature annotation.</text>
</comment>
<evidence type="ECO:0000259" key="6">
    <source>
        <dbReference type="PROSITE" id="PS50026"/>
    </source>
</evidence>
<evidence type="ECO:0000313" key="8">
    <source>
        <dbReference type="Proteomes" id="UP001190700"/>
    </source>
</evidence>
<dbReference type="Proteomes" id="UP001190700">
    <property type="component" value="Unassembled WGS sequence"/>
</dbReference>
<name>A0AAE0GCY9_9CHLO</name>
<gene>
    <name evidence="7" type="ORF">CYMTET_16171</name>
</gene>
<dbReference type="PANTHER" id="PTHR11219:SF69">
    <property type="entry name" value="TENEURIN-A"/>
    <property type="match status" value="1"/>
</dbReference>
<evidence type="ECO:0000256" key="1">
    <source>
        <dbReference type="ARBA" id="ARBA00022536"/>
    </source>
</evidence>
<feature type="non-terminal residue" evidence="7">
    <location>
        <position position="323"/>
    </location>
</feature>
<keyword evidence="2" id="KW-0677">Repeat</keyword>
<evidence type="ECO:0000256" key="4">
    <source>
        <dbReference type="ARBA" id="ARBA00023180"/>
    </source>
</evidence>
<organism evidence="7 8">
    <name type="scientific">Cymbomonas tetramitiformis</name>
    <dbReference type="NCBI Taxonomy" id="36881"/>
    <lineage>
        <taxon>Eukaryota</taxon>
        <taxon>Viridiplantae</taxon>
        <taxon>Chlorophyta</taxon>
        <taxon>Pyramimonadophyceae</taxon>
        <taxon>Pyramimonadales</taxon>
        <taxon>Pyramimonadaceae</taxon>
        <taxon>Cymbomonas</taxon>
    </lineage>
</organism>
<evidence type="ECO:0000256" key="3">
    <source>
        <dbReference type="ARBA" id="ARBA00023157"/>
    </source>
</evidence>
<dbReference type="PROSITE" id="PS51257">
    <property type="entry name" value="PROKAR_LIPOPROTEIN"/>
    <property type="match status" value="1"/>
</dbReference>
<protein>
    <recommendedName>
        <fullName evidence="6">EGF-like domain-containing protein</fullName>
    </recommendedName>
</protein>
<evidence type="ECO:0000256" key="2">
    <source>
        <dbReference type="ARBA" id="ARBA00022737"/>
    </source>
</evidence>
<comment type="caution">
    <text evidence="7">The sequence shown here is derived from an EMBL/GenBank/DDBJ whole genome shotgun (WGS) entry which is preliminary data.</text>
</comment>
<proteinExistence type="predicted"/>
<dbReference type="Gene3D" id="2.10.25.10">
    <property type="entry name" value="Laminin"/>
    <property type="match status" value="2"/>
</dbReference>
<dbReference type="AlphaFoldDB" id="A0AAE0GCY9"/>
<dbReference type="PROSITE" id="PS01186">
    <property type="entry name" value="EGF_2"/>
    <property type="match status" value="1"/>
</dbReference>